<keyword evidence="1" id="KW-0472">Membrane</keyword>
<proteinExistence type="predicted"/>
<reference evidence="2" key="1">
    <citation type="journal article" date="2021" name="PeerJ">
        <title>Extensive microbial diversity within the chicken gut microbiome revealed by metagenomics and culture.</title>
        <authorList>
            <person name="Gilroy R."/>
            <person name="Ravi A."/>
            <person name="Getino M."/>
            <person name="Pursley I."/>
            <person name="Horton D.L."/>
            <person name="Alikhan N.F."/>
            <person name="Baker D."/>
            <person name="Gharbi K."/>
            <person name="Hall N."/>
            <person name="Watson M."/>
            <person name="Adriaenssens E.M."/>
            <person name="Foster-Nyarko E."/>
            <person name="Jarju S."/>
            <person name="Secka A."/>
            <person name="Antonio M."/>
            <person name="Oren A."/>
            <person name="Chaudhuri R.R."/>
            <person name="La Ragione R."/>
            <person name="Hildebrand F."/>
            <person name="Pallen M.J."/>
        </authorList>
    </citation>
    <scope>NUCLEOTIDE SEQUENCE</scope>
    <source>
        <strain evidence="2">USAMLcec3-2134</strain>
    </source>
</reference>
<accession>A0A9D2SDK5</accession>
<comment type="caution">
    <text evidence="2">The sequence shown here is derived from an EMBL/GenBank/DDBJ whole genome shotgun (WGS) entry which is preliminary data.</text>
</comment>
<dbReference type="Gene3D" id="2.60.40.10">
    <property type="entry name" value="Immunoglobulins"/>
    <property type="match status" value="1"/>
</dbReference>
<feature type="transmembrane region" description="Helical" evidence="1">
    <location>
        <begin position="6"/>
        <end position="25"/>
    </location>
</feature>
<gene>
    <name evidence="2" type="ORF">H9763_11665</name>
</gene>
<organism evidence="2 3">
    <name type="scientific">Candidatus Eisenbergiella merdigallinarum</name>
    <dbReference type="NCBI Taxonomy" id="2838552"/>
    <lineage>
        <taxon>Bacteria</taxon>
        <taxon>Bacillati</taxon>
        <taxon>Bacillota</taxon>
        <taxon>Clostridia</taxon>
        <taxon>Lachnospirales</taxon>
        <taxon>Lachnospiraceae</taxon>
        <taxon>Eisenbergiella</taxon>
    </lineage>
</organism>
<evidence type="ECO:0008006" key="4">
    <source>
        <dbReference type="Google" id="ProtNLM"/>
    </source>
</evidence>
<keyword evidence="1" id="KW-0812">Transmembrane</keyword>
<reference evidence="2" key="2">
    <citation type="submission" date="2021-04" db="EMBL/GenBank/DDBJ databases">
        <authorList>
            <person name="Gilroy R."/>
        </authorList>
    </citation>
    <scope>NUCLEOTIDE SEQUENCE</scope>
    <source>
        <strain evidence="2">USAMLcec3-2134</strain>
    </source>
</reference>
<protein>
    <recommendedName>
        <fullName evidence="4">DUF5011 domain-containing protein</fullName>
    </recommendedName>
</protein>
<evidence type="ECO:0000313" key="2">
    <source>
        <dbReference type="EMBL" id="HJB92105.1"/>
    </source>
</evidence>
<dbReference type="AlphaFoldDB" id="A0A9D2SDK5"/>
<dbReference type="InterPro" id="IPR013783">
    <property type="entry name" value="Ig-like_fold"/>
</dbReference>
<evidence type="ECO:0000256" key="1">
    <source>
        <dbReference type="SAM" id="Phobius"/>
    </source>
</evidence>
<dbReference type="EMBL" id="DWXE01000043">
    <property type="protein sequence ID" value="HJB92105.1"/>
    <property type="molecule type" value="Genomic_DNA"/>
</dbReference>
<name>A0A9D2SDK5_9FIRM</name>
<sequence length="118" mass="12773">MRDKWITIGFLLADVILLGVGALLYQGQDRTAPAIEFPEEEPVYTPGMSEAELLAGVTASDREDGDVTDSLLIEKISDTADGNVMIVYAALDSSNNVTKRARICKVGKTGEESEKHTE</sequence>
<dbReference type="Proteomes" id="UP000886883">
    <property type="component" value="Unassembled WGS sequence"/>
</dbReference>
<evidence type="ECO:0000313" key="3">
    <source>
        <dbReference type="Proteomes" id="UP000886883"/>
    </source>
</evidence>
<keyword evidence="1" id="KW-1133">Transmembrane helix</keyword>